<dbReference type="Pfam" id="PF13483">
    <property type="entry name" value="Lactamase_B_3"/>
    <property type="match status" value="1"/>
</dbReference>
<comment type="caution">
    <text evidence="1">The sequence shown here is derived from an EMBL/GenBank/DDBJ whole genome shotgun (WGS) entry which is preliminary data.</text>
</comment>
<protein>
    <submittedName>
        <fullName evidence="1">Zn-dependent hydrolase of the beta-lactamase fold-like protein</fullName>
    </submittedName>
</protein>
<reference evidence="1 2" key="1">
    <citation type="journal article" date="2015" name="Nature">
        <title>rRNA introns, odd ribosomes, and small enigmatic genomes across a large radiation of phyla.</title>
        <authorList>
            <person name="Brown C.T."/>
            <person name="Hug L.A."/>
            <person name="Thomas B.C."/>
            <person name="Sharon I."/>
            <person name="Castelle C.J."/>
            <person name="Singh A."/>
            <person name="Wilkins M.J."/>
            <person name="Williams K.H."/>
            <person name="Banfield J.F."/>
        </authorList>
    </citation>
    <scope>NUCLEOTIDE SEQUENCE [LARGE SCALE GENOMIC DNA]</scope>
</reference>
<evidence type="ECO:0000313" key="2">
    <source>
        <dbReference type="Proteomes" id="UP000034044"/>
    </source>
</evidence>
<dbReference type="Gene3D" id="3.60.15.10">
    <property type="entry name" value="Ribonuclease Z/Hydroxyacylglutathione hydrolase-like"/>
    <property type="match status" value="1"/>
</dbReference>
<dbReference type="InterPro" id="IPR036866">
    <property type="entry name" value="RibonucZ/Hydroxyglut_hydro"/>
</dbReference>
<dbReference type="SUPFAM" id="SSF56281">
    <property type="entry name" value="Metallo-hydrolase/oxidoreductase"/>
    <property type="match status" value="1"/>
</dbReference>
<name>A0A0G0G6Y5_9BACT</name>
<dbReference type="EMBL" id="LBSR01000013">
    <property type="protein sequence ID" value="KKQ21790.1"/>
    <property type="molecule type" value="Genomic_DNA"/>
</dbReference>
<dbReference type="Proteomes" id="UP000034044">
    <property type="component" value="Unassembled WGS sequence"/>
</dbReference>
<proteinExistence type="predicted"/>
<accession>A0A0G0G6Y5</accession>
<evidence type="ECO:0000313" key="1">
    <source>
        <dbReference type="EMBL" id="KKQ21790.1"/>
    </source>
</evidence>
<keyword evidence="1" id="KW-0378">Hydrolase</keyword>
<sequence>MIISYYGEGCFKIQSGELNILTDPPNPSSGLPAPRFKADLIVKTLAQIPSANEPSNQQDNQLIYGPGEYNVKEIDLIGLGLAKESTNKFIKTIYILKAESLRICLLGHISELPEPLVAERLEEIDILFVPAGGKPFLDQKLAAKLIKQIEPKIIIPSFFKIPGLKRPAADIKEFLEEVNHGKSEPVEKLTIKKKDLVEIKKNKVVQLISH</sequence>
<organism evidence="1 2">
    <name type="scientific">Candidatus Wolfebacteria bacterium GW2011_GWC1_37_10</name>
    <dbReference type="NCBI Taxonomy" id="1619010"/>
    <lineage>
        <taxon>Bacteria</taxon>
        <taxon>Candidatus Wolfeibacteriota</taxon>
    </lineage>
</organism>
<dbReference type="AlphaFoldDB" id="A0A0G0G6Y5"/>
<dbReference type="GO" id="GO:0016787">
    <property type="term" value="F:hydrolase activity"/>
    <property type="evidence" value="ECO:0007669"/>
    <property type="project" value="UniProtKB-KW"/>
</dbReference>
<dbReference type="PANTHER" id="PTHR39189:SF1">
    <property type="entry name" value="UPF0173 METAL-DEPENDENT HYDROLASE YTKL"/>
    <property type="match status" value="1"/>
</dbReference>
<dbReference type="PANTHER" id="PTHR39189">
    <property type="entry name" value="UPF0173 METAL-DEPENDENT HYDROLASE YTKL"/>
    <property type="match status" value="1"/>
</dbReference>
<gene>
    <name evidence="1" type="ORF">US36_C0013G0004</name>
</gene>